<gene>
    <name evidence="2" type="ORF">DPX16_17852</name>
</gene>
<sequence>MKKTAEHLQRQRGEFDRIFALVEEHLDTSKRNRGADKKEQYKDLFFKILDTIDLHMEKRISSVEKLAFLSLLDFSKFVEYDKTFPDTAFNSLKETYAHFFDYVLLRSELKVLYASPELVKRNVSELTLFMRSTGLCNGMTQLYKLCELFLTVPSTTASVERTFSALKRIKTFQRNATGQRRLSGLALMSIEKRMLHLLKTSDSFYEKVIDEFTKKDRRMNFIYK</sequence>
<comment type="caution">
    <text evidence="2">The sequence shown here is derived from an EMBL/GenBank/DDBJ whole genome shotgun (WGS) entry which is preliminary data.</text>
</comment>
<accession>A0A3N0YHA3</accession>
<reference evidence="2 3" key="1">
    <citation type="submission" date="2018-10" db="EMBL/GenBank/DDBJ databases">
        <title>Genome assembly for a Yunnan-Guizhou Plateau 3E fish, Anabarilius grahami (Regan), and its evolutionary and genetic applications.</title>
        <authorList>
            <person name="Jiang W."/>
        </authorList>
    </citation>
    <scope>NUCLEOTIDE SEQUENCE [LARGE SCALE GENOMIC DNA]</scope>
    <source>
        <strain evidence="2">AG-KIZ</strain>
        <tissue evidence="2">Muscle</tissue>
    </source>
</reference>
<proteinExistence type="predicted"/>
<dbReference type="PANTHER" id="PTHR45749:SF28">
    <property type="entry name" value="ZINC FINGER MYM-TYPE PROTEIN 1-LIKE-RELATED"/>
    <property type="match status" value="1"/>
</dbReference>
<feature type="domain" description="HAT C-terminal dimerisation" evidence="1">
    <location>
        <begin position="142"/>
        <end position="193"/>
    </location>
</feature>
<dbReference type="InterPro" id="IPR012337">
    <property type="entry name" value="RNaseH-like_sf"/>
</dbReference>
<dbReference type="Pfam" id="PF05699">
    <property type="entry name" value="Dimer_Tnp_hAT"/>
    <property type="match status" value="1"/>
</dbReference>
<dbReference type="Proteomes" id="UP000281406">
    <property type="component" value="Unassembled WGS sequence"/>
</dbReference>
<organism evidence="2 3">
    <name type="scientific">Anabarilius grahami</name>
    <name type="common">Kanglang fish</name>
    <name type="synonym">Barilius grahami</name>
    <dbReference type="NCBI Taxonomy" id="495550"/>
    <lineage>
        <taxon>Eukaryota</taxon>
        <taxon>Metazoa</taxon>
        <taxon>Chordata</taxon>
        <taxon>Craniata</taxon>
        <taxon>Vertebrata</taxon>
        <taxon>Euteleostomi</taxon>
        <taxon>Actinopterygii</taxon>
        <taxon>Neopterygii</taxon>
        <taxon>Teleostei</taxon>
        <taxon>Ostariophysi</taxon>
        <taxon>Cypriniformes</taxon>
        <taxon>Xenocyprididae</taxon>
        <taxon>Xenocypridinae</taxon>
        <taxon>Xenocypridinae incertae sedis</taxon>
        <taxon>Anabarilius</taxon>
    </lineage>
</organism>
<evidence type="ECO:0000259" key="1">
    <source>
        <dbReference type="Pfam" id="PF05699"/>
    </source>
</evidence>
<name>A0A3N0YHA3_ANAGA</name>
<dbReference type="AlphaFoldDB" id="A0A3N0YHA3"/>
<dbReference type="PANTHER" id="PTHR45749">
    <property type="match status" value="1"/>
</dbReference>
<protein>
    <submittedName>
        <fullName evidence="2">Zinc finger MYM-type protein 1</fullName>
    </submittedName>
</protein>
<dbReference type="SUPFAM" id="SSF53098">
    <property type="entry name" value="Ribonuclease H-like"/>
    <property type="match status" value="1"/>
</dbReference>
<evidence type="ECO:0000313" key="2">
    <source>
        <dbReference type="EMBL" id="ROL45241.1"/>
    </source>
</evidence>
<dbReference type="EMBL" id="RJVU01042598">
    <property type="protein sequence ID" value="ROL45241.1"/>
    <property type="molecule type" value="Genomic_DNA"/>
</dbReference>
<dbReference type="GO" id="GO:0046983">
    <property type="term" value="F:protein dimerization activity"/>
    <property type="evidence" value="ECO:0007669"/>
    <property type="project" value="InterPro"/>
</dbReference>
<evidence type="ECO:0000313" key="3">
    <source>
        <dbReference type="Proteomes" id="UP000281406"/>
    </source>
</evidence>
<keyword evidence="3" id="KW-1185">Reference proteome</keyword>
<dbReference type="OrthoDB" id="8962491at2759"/>
<dbReference type="InterPro" id="IPR008906">
    <property type="entry name" value="HATC_C_dom"/>
</dbReference>